<dbReference type="SUPFAM" id="SSF53756">
    <property type="entry name" value="UDP-Glycosyltransferase/glycogen phosphorylase"/>
    <property type="match status" value="1"/>
</dbReference>
<dbReference type="InterPro" id="IPR028098">
    <property type="entry name" value="Glyco_trans_4-like_N"/>
</dbReference>
<dbReference type="InterPro" id="IPR001296">
    <property type="entry name" value="Glyco_trans_1"/>
</dbReference>
<keyword evidence="7" id="KW-1185">Reference proteome</keyword>
<dbReference type="GO" id="GO:0016757">
    <property type="term" value="F:glycosyltransferase activity"/>
    <property type="evidence" value="ECO:0007669"/>
    <property type="project" value="UniProtKB-KW"/>
</dbReference>
<dbReference type="Pfam" id="PF00534">
    <property type="entry name" value="Glycos_transf_1"/>
    <property type="match status" value="1"/>
</dbReference>
<comment type="similarity">
    <text evidence="1">Belongs to the glycosyltransferase group 1 family. Glycosyltransferase 4 subfamily.</text>
</comment>
<dbReference type="Pfam" id="PF13439">
    <property type="entry name" value="Glyco_transf_4"/>
    <property type="match status" value="1"/>
</dbReference>
<dbReference type="OrthoDB" id="9792269at2"/>
<dbReference type="PANTHER" id="PTHR12526">
    <property type="entry name" value="GLYCOSYLTRANSFERASE"/>
    <property type="match status" value="1"/>
</dbReference>
<proteinExistence type="inferred from homology"/>
<dbReference type="AlphaFoldDB" id="A0A432MPP6"/>
<evidence type="ECO:0000313" key="6">
    <source>
        <dbReference type="EMBL" id="RUL89066.1"/>
    </source>
</evidence>
<dbReference type="Gene3D" id="3.40.50.2000">
    <property type="entry name" value="Glycogen Phosphorylase B"/>
    <property type="match status" value="2"/>
</dbReference>
<organism evidence="6 7">
    <name type="scientific">Tautonia sociabilis</name>
    <dbReference type="NCBI Taxonomy" id="2080755"/>
    <lineage>
        <taxon>Bacteria</taxon>
        <taxon>Pseudomonadati</taxon>
        <taxon>Planctomycetota</taxon>
        <taxon>Planctomycetia</taxon>
        <taxon>Isosphaerales</taxon>
        <taxon>Isosphaeraceae</taxon>
        <taxon>Tautonia</taxon>
    </lineage>
</organism>
<reference evidence="6 7" key="1">
    <citation type="submission" date="2018-12" db="EMBL/GenBank/DDBJ databases">
        <authorList>
            <person name="Toschakov S.V."/>
        </authorList>
    </citation>
    <scope>NUCLEOTIDE SEQUENCE [LARGE SCALE GENOMIC DNA]</scope>
    <source>
        <strain evidence="6 7">GM2012</strain>
    </source>
</reference>
<evidence type="ECO:0000259" key="5">
    <source>
        <dbReference type="Pfam" id="PF13439"/>
    </source>
</evidence>
<evidence type="ECO:0000259" key="4">
    <source>
        <dbReference type="Pfam" id="PF00534"/>
    </source>
</evidence>
<comment type="caution">
    <text evidence="6">The sequence shown here is derived from an EMBL/GenBank/DDBJ whole genome shotgun (WGS) entry which is preliminary data.</text>
</comment>
<gene>
    <name evidence="6" type="ORF">TsocGM_04220</name>
</gene>
<reference evidence="6 7" key="2">
    <citation type="submission" date="2019-01" db="EMBL/GenBank/DDBJ databases">
        <title>Tautonia sociabilis, a novel thermotolerant planctomycete of Isosphaeraceae family, isolated from a 4000 m deep subterranean habitat.</title>
        <authorList>
            <person name="Kovaleva O.L."/>
            <person name="Elcheninov A.G."/>
            <person name="Van Heerden E."/>
            <person name="Toshchakov S.V."/>
            <person name="Novikov A."/>
            <person name="Bonch-Osmolovskaya E.A."/>
            <person name="Kublanov I.V."/>
        </authorList>
    </citation>
    <scope>NUCLEOTIDE SEQUENCE [LARGE SCALE GENOMIC DNA]</scope>
    <source>
        <strain evidence="6 7">GM2012</strain>
    </source>
</reference>
<protein>
    <submittedName>
        <fullName evidence="6">Glycosyltransferase family 1 protein</fullName>
    </submittedName>
</protein>
<accession>A0A432MPP6</accession>
<dbReference type="RefSeq" id="WP_126724060.1">
    <property type="nucleotide sequence ID" value="NZ_RYZH01000005.1"/>
</dbReference>
<evidence type="ECO:0000256" key="2">
    <source>
        <dbReference type="ARBA" id="ARBA00022676"/>
    </source>
</evidence>
<feature type="domain" description="Glycosyl transferase family 1" evidence="4">
    <location>
        <begin position="179"/>
        <end position="340"/>
    </location>
</feature>
<name>A0A432MPP6_9BACT</name>
<evidence type="ECO:0000313" key="7">
    <source>
        <dbReference type="Proteomes" id="UP000280296"/>
    </source>
</evidence>
<sequence length="374" mass="40770">MADATRTVAFLTPLYFDEASCLGGGERYATNMAAGLVEATGGRYRVELISYGVSPARKPLRPGVSLRVLPVGARPKDPLDAVSWDLPEAIADADLVHVHMAFSRSGEFGLLAARQQRKPVCASDHGGHSSWLGASLGSLELADRIVAYSDFGASLFRTPTPIVVIRGGVDADRFAPPEPRPTRDRVLYVGRLLAHKGIDRLIRALPPELPLTVCGRPYDPDYFALLRRLAAGKDVTFVTDADDDAVRDLYARAWCNVLPSVYVDCYGRRYRAPELMGLTLLEAMSCETVPIASRVAAMPEFIAPARSGYLFDSLDELTALLRRLASEPETVERVGREARRQVLRAFDLKVAGAKLAALYDELLESAPGRRSLAS</sequence>
<evidence type="ECO:0000256" key="1">
    <source>
        <dbReference type="ARBA" id="ARBA00009481"/>
    </source>
</evidence>
<keyword evidence="3 6" id="KW-0808">Transferase</keyword>
<dbReference type="Proteomes" id="UP000280296">
    <property type="component" value="Unassembled WGS sequence"/>
</dbReference>
<dbReference type="CDD" id="cd03801">
    <property type="entry name" value="GT4_PimA-like"/>
    <property type="match status" value="1"/>
</dbReference>
<dbReference type="PANTHER" id="PTHR12526:SF640">
    <property type="entry name" value="COLANIC ACID BIOSYNTHESIS GLYCOSYLTRANSFERASE WCAL-RELATED"/>
    <property type="match status" value="1"/>
</dbReference>
<feature type="domain" description="Glycosyltransferase subfamily 4-like N-terminal" evidence="5">
    <location>
        <begin position="23"/>
        <end position="173"/>
    </location>
</feature>
<keyword evidence="2" id="KW-0328">Glycosyltransferase</keyword>
<dbReference type="EMBL" id="RYZH01000005">
    <property type="protein sequence ID" value="RUL89066.1"/>
    <property type="molecule type" value="Genomic_DNA"/>
</dbReference>
<evidence type="ECO:0000256" key="3">
    <source>
        <dbReference type="ARBA" id="ARBA00022679"/>
    </source>
</evidence>